<dbReference type="InterPro" id="IPR013328">
    <property type="entry name" value="6PGD_dom2"/>
</dbReference>
<comment type="caution">
    <text evidence="12">The sequence shown here is derived from an EMBL/GenBank/DDBJ whole genome shotgun (WGS) entry which is preliminary data.</text>
</comment>
<reference evidence="12 13" key="1">
    <citation type="journal article" date="2013" name="Genome Announc.">
        <title>Draft Genome Sequence of Desulfotignum phosphitoxidans DSM 13687 Strain FiPS-3.</title>
        <authorList>
            <person name="Poehlein A."/>
            <person name="Daniel R."/>
            <person name="Simeonova D.D."/>
        </authorList>
    </citation>
    <scope>NUCLEOTIDE SEQUENCE [LARGE SCALE GENOMIC DNA]</scope>
    <source>
        <strain evidence="12 13">DSM 13687</strain>
    </source>
</reference>
<dbReference type="PANTHER" id="PTHR21708">
    <property type="entry name" value="PROBABLE 2-DEHYDROPANTOATE 2-REDUCTASE"/>
    <property type="match status" value="1"/>
</dbReference>
<dbReference type="InterPro" id="IPR036291">
    <property type="entry name" value="NAD(P)-bd_dom_sf"/>
</dbReference>
<evidence type="ECO:0000256" key="3">
    <source>
        <dbReference type="ARBA" id="ARBA00013014"/>
    </source>
</evidence>
<protein>
    <recommendedName>
        <fullName evidence="4 9">2-dehydropantoate 2-reductase</fullName>
        <ecNumber evidence="3 9">1.1.1.169</ecNumber>
    </recommendedName>
    <alternativeName>
        <fullName evidence="7 9">Ketopantoate reductase</fullName>
    </alternativeName>
</protein>
<evidence type="ECO:0000313" key="12">
    <source>
        <dbReference type="EMBL" id="EMS79067.1"/>
    </source>
</evidence>
<evidence type="ECO:0000256" key="7">
    <source>
        <dbReference type="ARBA" id="ARBA00032024"/>
    </source>
</evidence>
<dbReference type="EMBL" id="APJX01000006">
    <property type="protein sequence ID" value="EMS79067.1"/>
    <property type="molecule type" value="Genomic_DNA"/>
</dbReference>
<dbReference type="GO" id="GO:0015940">
    <property type="term" value="P:pantothenate biosynthetic process"/>
    <property type="evidence" value="ECO:0007669"/>
    <property type="project" value="UniProtKB-UniPathway"/>
</dbReference>
<dbReference type="Pfam" id="PF02558">
    <property type="entry name" value="ApbA"/>
    <property type="match status" value="1"/>
</dbReference>
<dbReference type="AlphaFoldDB" id="S0G434"/>
<comment type="function">
    <text evidence="9">Catalyzes the NADPH-dependent reduction of ketopantoate into pantoic acid.</text>
</comment>
<dbReference type="Proteomes" id="UP000014216">
    <property type="component" value="Unassembled WGS sequence"/>
</dbReference>
<evidence type="ECO:0000313" key="13">
    <source>
        <dbReference type="Proteomes" id="UP000014216"/>
    </source>
</evidence>
<accession>S0G434</accession>
<name>S0G434_9BACT</name>
<dbReference type="GO" id="GO:0005737">
    <property type="term" value="C:cytoplasm"/>
    <property type="evidence" value="ECO:0007669"/>
    <property type="project" value="TreeGrafter"/>
</dbReference>
<dbReference type="Pfam" id="PF08546">
    <property type="entry name" value="ApbA_C"/>
    <property type="match status" value="1"/>
</dbReference>
<dbReference type="OrthoDB" id="5333395at2"/>
<dbReference type="EC" id="1.1.1.169" evidence="3 9"/>
<proteinExistence type="inferred from homology"/>
<feature type="domain" description="Ketopantoate reductase C-terminal" evidence="11">
    <location>
        <begin position="196"/>
        <end position="314"/>
    </location>
</feature>
<dbReference type="SUPFAM" id="SSF51735">
    <property type="entry name" value="NAD(P)-binding Rossmann-fold domains"/>
    <property type="match status" value="1"/>
</dbReference>
<dbReference type="InterPro" id="IPR013752">
    <property type="entry name" value="KPA_reductase"/>
</dbReference>
<sequence length="320" mass="34996">MDEAKKIHNICIYGTGGIGGYFGAKIAHTCNHDQTLAYDCFFVARGDHLQAIRQKGITLISEEKTITGVPAAATDHMDDLPDPDLIFVCVKSYDLDGAVKAIVPKIHENTIILPLLNGADIYERIRKNVATGVILPACVYVGTHIQGPGVIFQSGGDGKILFGADPKYESFDPQPVTDFFDAMQINYQWRTDPYPDIWSKYLFIAAFALATVFFNKTIGEVAADPKATQTAREIMKEIQAIATAKGVELPEHIITKQLAMAAQFPYDTKTSYQRDVASKGRVNEGDLYGGTILRQGAELGVSTPVTRSVYSAIQDRLSAK</sequence>
<evidence type="ECO:0000256" key="8">
    <source>
        <dbReference type="ARBA" id="ARBA00048793"/>
    </source>
</evidence>
<keyword evidence="9" id="KW-0566">Pantothenate biosynthesis</keyword>
<dbReference type="UniPathway" id="UPA00028">
    <property type="reaction ID" value="UER00004"/>
</dbReference>
<dbReference type="GO" id="GO:0008677">
    <property type="term" value="F:2-dehydropantoate 2-reductase activity"/>
    <property type="evidence" value="ECO:0007669"/>
    <property type="project" value="UniProtKB-EC"/>
</dbReference>
<evidence type="ECO:0000256" key="2">
    <source>
        <dbReference type="ARBA" id="ARBA00007870"/>
    </source>
</evidence>
<feature type="domain" description="Ketopantoate reductase N-terminal" evidence="10">
    <location>
        <begin position="10"/>
        <end position="164"/>
    </location>
</feature>
<gene>
    <name evidence="12" type="ORF">Dpo_6c02660</name>
</gene>
<dbReference type="Gene3D" id="1.10.1040.10">
    <property type="entry name" value="N-(1-d-carboxylethyl)-l-norvaline Dehydrogenase, domain 2"/>
    <property type="match status" value="1"/>
</dbReference>
<organism evidence="12 13">
    <name type="scientific">Desulfotignum phosphitoxidans DSM 13687</name>
    <dbReference type="NCBI Taxonomy" id="1286635"/>
    <lineage>
        <taxon>Bacteria</taxon>
        <taxon>Pseudomonadati</taxon>
        <taxon>Thermodesulfobacteriota</taxon>
        <taxon>Desulfobacteria</taxon>
        <taxon>Desulfobacterales</taxon>
        <taxon>Desulfobacteraceae</taxon>
        <taxon>Desulfotignum</taxon>
    </lineage>
</organism>
<comment type="pathway">
    <text evidence="1 9">Cofactor biosynthesis; (R)-pantothenate biosynthesis; (R)-pantoate from 3-methyl-2-oxobutanoate: step 2/2.</text>
</comment>
<evidence type="ECO:0000256" key="9">
    <source>
        <dbReference type="RuleBase" id="RU362068"/>
    </source>
</evidence>
<evidence type="ECO:0000256" key="1">
    <source>
        <dbReference type="ARBA" id="ARBA00004994"/>
    </source>
</evidence>
<evidence type="ECO:0000256" key="4">
    <source>
        <dbReference type="ARBA" id="ARBA00019465"/>
    </source>
</evidence>
<comment type="catalytic activity">
    <reaction evidence="8 9">
        <text>(R)-pantoate + NADP(+) = 2-dehydropantoate + NADPH + H(+)</text>
        <dbReference type="Rhea" id="RHEA:16233"/>
        <dbReference type="ChEBI" id="CHEBI:11561"/>
        <dbReference type="ChEBI" id="CHEBI:15378"/>
        <dbReference type="ChEBI" id="CHEBI:15980"/>
        <dbReference type="ChEBI" id="CHEBI:57783"/>
        <dbReference type="ChEBI" id="CHEBI:58349"/>
        <dbReference type="EC" id="1.1.1.169"/>
    </reaction>
</comment>
<dbReference type="InterPro" id="IPR003710">
    <property type="entry name" value="ApbA"/>
</dbReference>
<evidence type="ECO:0000256" key="5">
    <source>
        <dbReference type="ARBA" id="ARBA00022857"/>
    </source>
</evidence>
<dbReference type="InterPro" id="IPR013332">
    <property type="entry name" value="KPR_N"/>
</dbReference>
<comment type="similarity">
    <text evidence="2 9">Belongs to the ketopantoate reductase family.</text>
</comment>
<keyword evidence="6 9" id="KW-0560">Oxidoreductase</keyword>
<dbReference type="Gene3D" id="3.40.50.720">
    <property type="entry name" value="NAD(P)-binding Rossmann-like Domain"/>
    <property type="match status" value="1"/>
</dbReference>
<keyword evidence="13" id="KW-1185">Reference proteome</keyword>
<evidence type="ECO:0000259" key="10">
    <source>
        <dbReference type="Pfam" id="PF02558"/>
    </source>
</evidence>
<dbReference type="RefSeq" id="WP_006966939.1">
    <property type="nucleotide sequence ID" value="NZ_APJX01000006.1"/>
</dbReference>
<dbReference type="NCBIfam" id="TIGR00745">
    <property type="entry name" value="apbA_panE"/>
    <property type="match status" value="1"/>
</dbReference>
<dbReference type="InterPro" id="IPR008927">
    <property type="entry name" value="6-PGluconate_DH-like_C_sf"/>
</dbReference>
<keyword evidence="5 9" id="KW-0521">NADP</keyword>
<dbReference type="InterPro" id="IPR051402">
    <property type="entry name" value="KPR-Related"/>
</dbReference>
<evidence type="ECO:0000259" key="11">
    <source>
        <dbReference type="Pfam" id="PF08546"/>
    </source>
</evidence>
<dbReference type="SUPFAM" id="SSF48179">
    <property type="entry name" value="6-phosphogluconate dehydrogenase C-terminal domain-like"/>
    <property type="match status" value="1"/>
</dbReference>
<evidence type="ECO:0000256" key="6">
    <source>
        <dbReference type="ARBA" id="ARBA00023002"/>
    </source>
</evidence>
<dbReference type="PANTHER" id="PTHR21708:SF26">
    <property type="entry name" value="2-DEHYDROPANTOATE 2-REDUCTASE"/>
    <property type="match status" value="1"/>
</dbReference>